<evidence type="ECO:0000259" key="1">
    <source>
        <dbReference type="Pfam" id="PF13358"/>
    </source>
</evidence>
<gene>
    <name evidence="2" type="ORF">BD410DRAFT_724174</name>
</gene>
<keyword evidence="3" id="KW-1185">Reference proteome</keyword>
<dbReference type="InterPro" id="IPR036397">
    <property type="entry name" value="RNaseH_sf"/>
</dbReference>
<accession>A0A4Y7Q1P4</accession>
<evidence type="ECO:0000313" key="3">
    <source>
        <dbReference type="Proteomes" id="UP000294933"/>
    </source>
</evidence>
<dbReference type="InterPro" id="IPR038717">
    <property type="entry name" value="Tc1-like_DDE_dom"/>
</dbReference>
<dbReference type="GO" id="GO:0003676">
    <property type="term" value="F:nucleic acid binding"/>
    <property type="evidence" value="ECO:0007669"/>
    <property type="project" value="InterPro"/>
</dbReference>
<sequence>MRIVYLPPYSPELNPIEPAFGCAKAWIRRHNMEVRAAMCDEDPNVGLHLIKRALWEAITPEKAAGWFHDCGYF</sequence>
<reference evidence="2 3" key="1">
    <citation type="submission" date="2018-06" db="EMBL/GenBank/DDBJ databases">
        <title>A transcriptomic atlas of mushroom development highlights an independent origin of complex multicellularity.</title>
        <authorList>
            <consortium name="DOE Joint Genome Institute"/>
            <person name="Krizsan K."/>
            <person name="Almasi E."/>
            <person name="Merenyi Z."/>
            <person name="Sahu N."/>
            <person name="Viragh M."/>
            <person name="Koszo T."/>
            <person name="Mondo S."/>
            <person name="Kiss B."/>
            <person name="Balint B."/>
            <person name="Kues U."/>
            <person name="Barry K."/>
            <person name="Hegedus J.C."/>
            <person name="Henrissat B."/>
            <person name="Johnson J."/>
            <person name="Lipzen A."/>
            <person name="Ohm R."/>
            <person name="Nagy I."/>
            <person name="Pangilinan J."/>
            <person name="Yan J."/>
            <person name="Xiong Y."/>
            <person name="Grigoriev I.V."/>
            <person name="Hibbett D.S."/>
            <person name="Nagy L.G."/>
        </authorList>
    </citation>
    <scope>NUCLEOTIDE SEQUENCE [LARGE SCALE GENOMIC DNA]</scope>
    <source>
        <strain evidence="2 3">SZMC22713</strain>
    </source>
</reference>
<organism evidence="2 3">
    <name type="scientific">Rickenella mellea</name>
    <dbReference type="NCBI Taxonomy" id="50990"/>
    <lineage>
        <taxon>Eukaryota</taxon>
        <taxon>Fungi</taxon>
        <taxon>Dikarya</taxon>
        <taxon>Basidiomycota</taxon>
        <taxon>Agaricomycotina</taxon>
        <taxon>Agaricomycetes</taxon>
        <taxon>Hymenochaetales</taxon>
        <taxon>Rickenellaceae</taxon>
        <taxon>Rickenella</taxon>
    </lineage>
</organism>
<protein>
    <recommendedName>
        <fullName evidence="1">Tc1-like transposase DDE domain-containing protein</fullName>
    </recommendedName>
</protein>
<dbReference type="STRING" id="50990.A0A4Y7Q1P4"/>
<evidence type="ECO:0000313" key="2">
    <source>
        <dbReference type="EMBL" id="TDL21564.1"/>
    </source>
</evidence>
<name>A0A4Y7Q1P4_9AGAM</name>
<dbReference type="Pfam" id="PF13358">
    <property type="entry name" value="DDE_3"/>
    <property type="match status" value="1"/>
</dbReference>
<dbReference type="VEuPathDB" id="FungiDB:BD410DRAFT_724174"/>
<dbReference type="Gene3D" id="3.30.420.10">
    <property type="entry name" value="Ribonuclease H-like superfamily/Ribonuclease H"/>
    <property type="match status" value="1"/>
</dbReference>
<dbReference type="Proteomes" id="UP000294933">
    <property type="component" value="Unassembled WGS sequence"/>
</dbReference>
<dbReference type="EMBL" id="ML170180">
    <property type="protein sequence ID" value="TDL21564.1"/>
    <property type="molecule type" value="Genomic_DNA"/>
</dbReference>
<dbReference type="AlphaFoldDB" id="A0A4Y7Q1P4"/>
<proteinExistence type="predicted"/>
<feature type="domain" description="Tc1-like transposase DDE" evidence="1">
    <location>
        <begin position="2"/>
        <end position="31"/>
    </location>
</feature>
<dbReference type="OrthoDB" id="2266637at2759"/>